<dbReference type="CDD" id="cd00475">
    <property type="entry name" value="Cis_IPPS"/>
    <property type="match status" value="1"/>
</dbReference>
<dbReference type="SUPFAM" id="SSF64005">
    <property type="entry name" value="Undecaprenyl diphosphate synthase"/>
    <property type="match status" value="1"/>
</dbReference>
<dbReference type="EMBL" id="CP151506">
    <property type="protein sequence ID" value="WZN62930.1"/>
    <property type="molecule type" value="Genomic_DNA"/>
</dbReference>
<keyword evidence="6" id="KW-1185">Reference proteome</keyword>
<sequence>MSWLANPIGRLVKAGVLKVLSSGPVPDHLAIIMDGNRRYAKQNRLGSAAAGHYRGFDKLREMLFWLLDVGITNVSVYAFSIDNFKRSDEEVGALMSLALDKFRALLSDPDLIHRYEVKVLVTGDLSLVPRDVRAAAEELMEATSGNNKCVLNICFAYTGCYDIGSAVDRVAARVAEGSLAPSDVDAAAVRDSLLTGGMPPVDLLLRTSGEKRLSDFLLWQCSRAHLAFIDTLWPDLSLWDVAGVLLDYQDTRWRQPCR</sequence>
<dbReference type="NCBIfam" id="TIGR00055">
    <property type="entry name" value="uppS"/>
    <property type="match status" value="1"/>
</dbReference>
<keyword evidence="3" id="KW-0460">Magnesium</keyword>
<evidence type="ECO:0000256" key="4">
    <source>
        <dbReference type="RuleBase" id="RU363018"/>
    </source>
</evidence>
<dbReference type="Gene3D" id="3.40.1180.10">
    <property type="entry name" value="Decaprenyl diphosphate synthase-like"/>
    <property type="match status" value="1"/>
</dbReference>
<evidence type="ECO:0000313" key="5">
    <source>
        <dbReference type="EMBL" id="WZN62930.1"/>
    </source>
</evidence>
<dbReference type="GO" id="GO:0016094">
    <property type="term" value="P:polyprenol biosynthetic process"/>
    <property type="evidence" value="ECO:0007669"/>
    <property type="project" value="TreeGrafter"/>
</dbReference>
<comment type="similarity">
    <text evidence="1 4">Belongs to the UPP synthase family.</text>
</comment>
<dbReference type="EC" id="2.5.1.-" evidence="4"/>
<evidence type="ECO:0000256" key="3">
    <source>
        <dbReference type="ARBA" id="ARBA00022842"/>
    </source>
</evidence>
<evidence type="ECO:0000313" key="6">
    <source>
        <dbReference type="Proteomes" id="UP001472866"/>
    </source>
</evidence>
<dbReference type="InterPro" id="IPR036424">
    <property type="entry name" value="UPP_synth-like_sf"/>
</dbReference>
<dbReference type="AlphaFoldDB" id="A0AAX4PBJ3"/>
<gene>
    <name evidence="5" type="ORF">HKI87_06g44750</name>
</gene>
<dbReference type="PANTHER" id="PTHR10291">
    <property type="entry name" value="DEHYDRODOLICHYL DIPHOSPHATE SYNTHASE FAMILY MEMBER"/>
    <property type="match status" value="1"/>
</dbReference>
<dbReference type="Proteomes" id="UP001472866">
    <property type="component" value="Chromosome 06"/>
</dbReference>
<proteinExistence type="inferred from homology"/>
<dbReference type="InterPro" id="IPR018520">
    <property type="entry name" value="UPP_synth-like_CS"/>
</dbReference>
<evidence type="ECO:0000256" key="1">
    <source>
        <dbReference type="ARBA" id="ARBA00005432"/>
    </source>
</evidence>
<dbReference type="FunFam" id="3.40.1180.10:FF:000005">
    <property type="entry name" value="Alkyl transferase"/>
    <property type="match status" value="1"/>
</dbReference>
<accession>A0AAX4PBJ3</accession>
<dbReference type="Pfam" id="PF01255">
    <property type="entry name" value="Prenyltransf"/>
    <property type="match status" value="1"/>
</dbReference>
<dbReference type="PROSITE" id="PS01066">
    <property type="entry name" value="UPP_SYNTHASE"/>
    <property type="match status" value="1"/>
</dbReference>
<name>A0AAX4PBJ3_9CHLO</name>
<protein>
    <recommendedName>
        <fullName evidence="4">Alkyl transferase</fullName>
        <ecNumber evidence="4">2.5.1.-</ecNumber>
    </recommendedName>
</protein>
<organism evidence="5 6">
    <name type="scientific">Chloropicon roscoffensis</name>
    <dbReference type="NCBI Taxonomy" id="1461544"/>
    <lineage>
        <taxon>Eukaryota</taxon>
        <taxon>Viridiplantae</taxon>
        <taxon>Chlorophyta</taxon>
        <taxon>Chloropicophyceae</taxon>
        <taxon>Chloropicales</taxon>
        <taxon>Chloropicaceae</taxon>
        <taxon>Chloropicon</taxon>
    </lineage>
</organism>
<reference evidence="5 6" key="1">
    <citation type="submission" date="2024-03" db="EMBL/GenBank/DDBJ databases">
        <title>Complete genome sequence of the green alga Chloropicon roscoffensis RCC1871.</title>
        <authorList>
            <person name="Lemieux C."/>
            <person name="Pombert J.-F."/>
            <person name="Otis C."/>
            <person name="Turmel M."/>
        </authorList>
    </citation>
    <scope>NUCLEOTIDE SEQUENCE [LARGE SCALE GENOMIC DNA]</scope>
    <source>
        <strain evidence="5 6">RCC1871</strain>
    </source>
</reference>
<dbReference type="GO" id="GO:0005783">
    <property type="term" value="C:endoplasmic reticulum"/>
    <property type="evidence" value="ECO:0007669"/>
    <property type="project" value="TreeGrafter"/>
</dbReference>
<dbReference type="HAMAP" id="MF_01139">
    <property type="entry name" value="ISPT"/>
    <property type="match status" value="1"/>
</dbReference>
<dbReference type="PANTHER" id="PTHR10291:SF43">
    <property type="entry name" value="DEHYDRODOLICHYL DIPHOSPHATE SYNTHASE COMPLEX SUBUNIT DHDDS"/>
    <property type="match status" value="1"/>
</dbReference>
<dbReference type="InterPro" id="IPR001441">
    <property type="entry name" value="UPP_synth-like"/>
</dbReference>
<keyword evidence="2 4" id="KW-0808">Transferase</keyword>
<evidence type="ECO:0000256" key="2">
    <source>
        <dbReference type="ARBA" id="ARBA00022679"/>
    </source>
</evidence>
<dbReference type="GO" id="GO:0045547">
    <property type="term" value="F:ditrans,polycis-polyprenyl diphosphate synthase [(2E,6E)-farnesyl diphosphate specific] activity"/>
    <property type="evidence" value="ECO:0007669"/>
    <property type="project" value="TreeGrafter"/>
</dbReference>